<dbReference type="Pfam" id="PF00795">
    <property type="entry name" value="CN_hydrolase"/>
    <property type="match status" value="1"/>
</dbReference>
<dbReference type="Gene3D" id="2.60.120.260">
    <property type="entry name" value="Galactose-binding domain-like"/>
    <property type="match status" value="1"/>
</dbReference>
<sequence length="412" mass="45125">MRQITCAVIVLAAGLAVRGQEWRQWSPRPEVAPKYSRTGAELTLEGAGNPGVFGGWEQVLPAIQPGQWYRLTGQYRAAGLGYEPLQVPVKLDWQNAQGHRAGQPDYAWRVESSGEWRSVSLEAPAPEGAVSARLQLLLQNAPQGRVSWKDWKLEPIAAPKARPVKVVAVRLKPRGPDPVARFVEMSGAKAPAGTDVILLPEGITVVGTGKTYADVAEPVPGPTTKRLGELAKRKSSWVVAGLYEREGALIYNTAVLIDRTGKYVGRYRKVYIPREELEGGITPGSDFPVFQADFGKVGMMICWDVQYADPARGLALRGAELILMPIWGGNETLAKARAIENHLFLASSGYDFPSLIIDPAGETLARTEDDGTVALSTIDLNRRYLDPWLGDMKARYFRELRGDVTVDPVGRK</sequence>
<evidence type="ECO:0000256" key="1">
    <source>
        <dbReference type="ARBA" id="ARBA00022801"/>
    </source>
</evidence>
<dbReference type="PANTHER" id="PTHR43674">
    <property type="entry name" value="NITRILASE C965.09-RELATED"/>
    <property type="match status" value="1"/>
</dbReference>
<dbReference type="GO" id="GO:0016811">
    <property type="term" value="F:hydrolase activity, acting on carbon-nitrogen (but not peptide) bonds, in linear amides"/>
    <property type="evidence" value="ECO:0007669"/>
    <property type="project" value="TreeGrafter"/>
</dbReference>
<dbReference type="InterPro" id="IPR036526">
    <property type="entry name" value="C-N_Hydrolase_sf"/>
</dbReference>
<feature type="domain" description="CN hydrolase" evidence="2">
    <location>
        <begin position="164"/>
        <end position="380"/>
    </location>
</feature>
<proteinExistence type="predicted"/>
<evidence type="ECO:0000259" key="2">
    <source>
        <dbReference type="PROSITE" id="PS50263"/>
    </source>
</evidence>
<dbReference type="Gene3D" id="3.60.110.10">
    <property type="entry name" value="Carbon-nitrogen hydrolase"/>
    <property type="match status" value="1"/>
</dbReference>
<dbReference type="InterPro" id="IPR003010">
    <property type="entry name" value="C-N_Hydrolase"/>
</dbReference>
<dbReference type="PROSITE" id="PS50263">
    <property type="entry name" value="CN_HYDROLASE"/>
    <property type="match status" value="1"/>
</dbReference>
<dbReference type="PANTHER" id="PTHR43674:SF2">
    <property type="entry name" value="BETA-UREIDOPROPIONASE"/>
    <property type="match status" value="1"/>
</dbReference>
<dbReference type="CDD" id="cd07197">
    <property type="entry name" value="nitrilase"/>
    <property type="match status" value="1"/>
</dbReference>
<keyword evidence="1 3" id="KW-0378">Hydrolase</keyword>
<dbReference type="SUPFAM" id="SSF56317">
    <property type="entry name" value="Carbon-nitrogen hydrolase"/>
    <property type="match status" value="1"/>
</dbReference>
<gene>
    <name evidence="3" type="ORF">IRI77_32465</name>
</gene>
<evidence type="ECO:0000313" key="3">
    <source>
        <dbReference type="EMBL" id="QOY87423.1"/>
    </source>
</evidence>
<dbReference type="InterPro" id="IPR050345">
    <property type="entry name" value="Aliph_Amidase/BUP"/>
</dbReference>
<accession>A0A7S7NPJ4</accession>
<dbReference type="EMBL" id="CP063849">
    <property type="protein sequence ID" value="QOY87423.1"/>
    <property type="molecule type" value="Genomic_DNA"/>
</dbReference>
<evidence type="ECO:0000313" key="4">
    <source>
        <dbReference type="Proteomes" id="UP000593892"/>
    </source>
</evidence>
<protein>
    <submittedName>
        <fullName evidence="3">Carbon-nitrogen hydrolase family protein</fullName>
    </submittedName>
</protein>
<dbReference type="AlphaFoldDB" id="A0A7S7NPJ4"/>
<reference evidence="3 4" key="1">
    <citation type="submission" date="2020-10" db="EMBL/GenBank/DDBJ databases">
        <title>Complete genome sequence of Paludibaculum fermentans P105T, a facultatively anaerobic acidobacterium capable of dissimilatory Fe(III) reduction.</title>
        <authorList>
            <person name="Dedysh S.N."/>
            <person name="Beletsky A.V."/>
            <person name="Kulichevskaya I.S."/>
            <person name="Mardanov A.V."/>
            <person name="Ravin N.V."/>
        </authorList>
    </citation>
    <scope>NUCLEOTIDE SEQUENCE [LARGE SCALE GENOMIC DNA]</scope>
    <source>
        <strain evidence="3 4">P105</strain>
    </source>
</reference>
<name>A0A7S7NPJ4_PALFE</name>
<organism evidence="3 4">
    <name type="scientific">Paludibaculum fermentans</name>
    <dbReference type="NCBI Taxonomy" id="1473598"/>
    <lineage>
        <taxon>Bacteria</taxon>
        <taxon>Pseudomonadati</taxon>
        <taxon>Acidobacteriota</taxon>
        <taxon>Terriglobia</taxon>
        <taxon>Bryobacterales</taxon>
        <taxon>Bryobacteraceae</taxon>
        <taxon>Paludibaculum</taxon>
    </lineage>
</organism>
<dbReference type="KEGG" id="pfer:IRI77_32465"/>
<dbReference type="RefSeq" id="WP_194449092.1">
    <property type="nucleotide sequence ID" value="NZ_CP063849.1"/>
</dbReference>
<keyword evidence="4" id="KW-1185">Reference proteome</keyword>
<dbReference type="Proteomes" id="UP000593892">
    <property type="component" value="Chromosome"/>
</dbReference>